<dbReference type="GO" id="GO:0044231">
    <property type="term" value="C:host cell presynaptic membrane"/>
    <property type="evidence" value="ECO:0007669"/>
    <property type="project" value="UniProtKB-KW"/>
</dbReference>
<evidence type="ECO:0000256" key="11">
    <source>
        <dbReference type="ARBA" id="ARBA00049811"/>
    </source>
</evidence>
<dbReference type="AlphaFoldDB" id="A0A1Y3BUH9"/>
<evidence type="ECO:0000256" key="7">
    <source>
        <dbReference type="ARBA" id="ARBA00023136"/>
    </source>
</evidence>
<organism evidence="13 14">
    <name type="scientific">Euroglyphus maynei</name>
    <name type="common">Mayne's house dust mite</name>
    <dbReference type="NCBI Taxonomy" id="6958"/>
    <lineage>
        <taxon>Eukaryota</taxon>
        <taxon>Metazoa</taxon>
        <taxon>Ecdysozoa</taxon>
        <taxon>Arthropoda</taxon>
        <taxon>Chelicerata</taxon>
        <taxon>Arachnida</taxon>
        <taxon>Acari</taxon>
        <taxon>Acariformes</taxon>
        <taxon>Sarcoptiformes</taxon>
        <taxon>Astigmata</taxon>
        <taxon>Psoroptidia</taxon>
        <taxon>Analgoidea</taxon>
        <taxon>Pyroglyphidae</taxon>
        <taxon>Pyroglyphinae</taxon>
        <taxon>Euroglyphus</taxon>
    </lineage>
</organism>
<keyword evidence="2" id="KW-0268">Exocytosis</keyword>
<keyword evidence="5" id="KW-0800">Toxin</keyword>
<dbReference type="InterPro" id="IPR002110">
    <property type="entry name" value="Ankyrin_rpt"/>
</dbReference>
<evidence type="ECO:0000313" key="13">
    <source>
        <dbReference type="EMBL" id="OTF82825.1"/>
    </source>
</evidence>
<dbReference type="SMART" id="SM00248">
    <property type="entry name" value="ANK"/>
    <property type="match status" value="3"/>
</dbReference>
<gene>
    <name evidence="13" type="ORF">BLA29_009665</name>
</gene>
<dbReference type="SUPFAM" id="SSF48403">
    <property type="entry name" value="Ankyrin repeat"/>
    <property type="match status" value="1"/>
</dbReference>
<evidence type="ECO:0000256" key="10">
    <source>
        <dbReference type="ARBA" id="ARBA00049715"/>
    </source>
</evidence>
<comment type="subunit">
    <text evidence="10">Homotetramer in membranes.</text>
</comment>
<dbReference type="GO" id="GO:0006887">
    <property type="term" value="P:exocytosis"/>
    <property type="evidence" value="ECO:0007669"/>
    <property type="project" value="UniProtKB-KW"/>
</dbReference>
<comment type="caution">
    <text evidence="13">The sequence shown here is derived from an EMBL/GenBank/DDBJ whole genome shotgun (WGS) entry which is preliminary data.</text>
</comment>
<evidence type="ECO:0000256" key="2">
    <source>
        <dbReference type="ARBA" id="ARBA00022483"/>
    </source>
</evidence>
<keyword evidence="8" id="KW-1053">Target membrane</keyword>
<feature type="non-terminal residue" evidence="13">
    <location>
        <position position="211"/>
    </location>
</feature>
<protein>
    <recommendedName>
        <fullName evidence="11">Alpha-latrotoxin</fullName>
    </recommendedName>
</protein>
<dbReference type="Pfam" id="PF12796">
    <property type="entry name" value="Ank_2"/>
    <property type="match status" value="1"/>
</dbReference>
<evidence type="ECO:0000256" key="8">
    <source>
        <dbReference type="ARBA" id="ARBA00023298"/>
    </source>
</evidence>
<dbReference type="EMBL" id="MUJZ01006569">
    <property type="protein sequence ID" value="OTF82825.1"/>
    <property type="molecule type" value="Genomic_DNA"/>
</dbReference>
<accession>A0A1Y3BUH9</accession>
<feature type="repeat" description="ANK" evidence="12">
    <location>
        <begin position="32"/>
        <end position="70"/>
    </location>
</feature>
<proteinExistence type="inferred from homology"/>
<dbReference type="Proteomes" id="UP000194236">
    <property type="component" value="Unassembled WGS sequence"/>
</dbReference>
<dbReference type="InterPro" id="IPR036770">
    <property type="entry name" value="Ankyrin_rpt-contain_sf"/>
</dbReference>
<evidence type="ECO:0000256" key="9">
    <source>
        <dbReference type="ARBA" id="ARBA00049657"/>
    </source>
</evidence>
<evidence type="ECO:0000256" key="3">
    <source>
        <dbReference type="ARBA" id="ARBA00022537"/>
    </source>
</evidence>
<keyword evidence="5" id="KW-0638">Presynaptic neurotoxin</keyword>
<dbReference type="OrthoDB" id="439236at2759"/>
<sequence length="211" mass="24776">QLGVRFDSLRPQLREALKNLFAKFDINQQDIYGRTPLHYICRQNDRDESNITDIVRLFIESGANITIVDEQNCFPFHYAVANGYALSLQYLIDINWFKDLEIYRQLFHSAICPLRIAVYYGHLNVLNELLKYGFNDYDTAFEIAIRRSNLDCAQRLYILCRHPETFQRMLLYSASIGDHKSLCLLFNIIKNHLIPKDRLLFLSSLCKHGYS</sequence>
<dbReference type="Gene3D" id="1.25.40.20">
    <property type="entry name" value="Ankyrin repeat-containing domain"/>
    <property type="match status" value="1"/>
</dbReference>
<keyword evidence="4" id="KW-0677">Repeat</keyword>
<keyword evidence="7" id="KW-0472">Membrane</keyword>
<dbReference type="PANTHER" id="PTHR24198:SF165">
    <property type="entry name" value="ANKYRIN REPEAT-CONTAINING PROTEIN-RELATED"/>
    <property type="match status" value="1"/>
</dbReference>
<comment type="subcellular location">
    <subcellularLocation>
        <location evidence="1">Target cell membrane</location>
    </subcellularLocation>
</comment>
<dbReference type="PROSITE" id="PS50297">
    <property type="entry name" value="ANK_REP_REGION"/>
    <property type="match status" value="1"/>
</dbReference>
<keyword evidence="5" id="KW-0528">Neurotoxin</keyword>
<evidence type="ECO:0000313" key="14">
    <source>
        <dbReference type="Proteomes" id="UP000194236"/>
    </source>
</evidence>
<evidence type="ECO:0000256" key="1">
    <source>
        <dbReference type="ARBA" id="ARBA00004175"/>
    </source>
</evidence>
<evidence type="ECO:0000256" key="5">
    <source>
        <dbReference type="ARBA" id="ARBA00023028"/>
    </source>
</evidence>
<reference evidence="13 14" key="1">
    <citation type="submission" date="2017-03" db="EMBL/GenBank/DDBJ databases">
        <title>Genome Survey of Euroglyphus maynei.</title>
        <authorList>
            <person name="Arlian L.G."/>
            <person name="Morgan M.S."/>
            <person name="Rider S.D."/>
        </authorList>
    </citation>
    <scope>NUCLEOTIDE SEQUENCE [LARGE SCALE GENOMIC DNA]</scope>
    <source>
        <strain evidence="13">Arlian Lab</strain>
        <tissue evidence="13">Whole body</tissue>
    </source>
</reference>
<keyword evidence="14" id="KW-1185">Reference proteome</keyword>
<evidence type="ECO:0000256" key="4">
    <source>
        <dbReference type="ARBA" id="ARBA00022737"/>
    </source>
</evidence>
<feature type="non-terminal residue" evidence="13">
    <location>
        <position position="1"/>
    </location>
</feature>
<keyword evidence="3" id="KW-1052">Target cell membrane</keyword>
<keyword evidence="6 12" id="KW-0040">ANK repeat</keyword>
<name>A0A1Y3BUH9_EURMA</name>
<evidence type="ECO:0000256" key="12">
    <source>
        <dbReference type="PROSITE-ProRule" id="PRU00023"/>
    </source>
</evidence>
<dbReference type="GO" id="GO:0044218">
    <property type="term" value="C:other organism cell membrane"/>
    <property type="evidence" value="ECO:0007669"/>
    <property type="project" value="UniProtKB-KW"/>
</dbReference>
<evidence type="ECO:0000256" key="6">
    <source>
        <dbReference type="ARBA" id="ARBA00023043"/>
    </source>
</evidence>
<comment type="similarity">
    <text evidence="9">Belongs to the cationic peptide 01 (latrotoxin) family. 03 (alpha-latrotoxin) subfamily.</text>
</comment>
<dbReference type="PROSITE" id="PS50088">
    <property type="entry name" value="ANK_REPEAT"/>
    <property type="match status" value="1"/>
</dbReference>
<dbReference type="PANTHER" id="PTHR24198">
    <property type="entry name" value="ANKYRIN REPEAT AND PROTEIN KINASE DOMAIN-CONTAINING PROTEIN"/>
    <property type="match status" value="1"/>
</dbReference>